<evidence type="ECO:0000313" key="1">
    <source>
        <dbReference type="EMBL" id="RHY53775.1"/>
    </source>
</evidence>
<protein>
    <recommendedName>
        <fullName evidence="3">Core-binding (CB) domain-containing protein</fullName>
    </recommendedName>
</protein>
<dbReference type="Proteomes" id="UP000283543">
    <property type="component" value="Unassembled WGS sequence"/>
</dbReference>
<dbReference type="AlphaFoldDB" id="A0A3R6ZLL6"/>
<name>A0A3R6ZLL6_APHAT</name>
<accession>A0A3R6ZLL6</accession>
<feature type="non-terminal residue" evidence="1">
    <location>
        <position position="613"/>
    </location>
</feature>
<dbReference type="VEuPathDB" id="FungiDB:H257_12654"/>
<proteinExistence type="predicted"/>
<reference evidence="1 2" key="1">
    <citation type="submission" date="2018-08" db="EMBL/GenBank/DDBJ databases">
        <title>Aphanomyces genome sequencing and annotation.</title>
        <authorList>
            <person name="Minardi D."/>
            <person name="Oidtmann B."/>
            <person name="Van Der Giezen M."/>
            <person name="Studholme D.J."/>
        </authorList>
    </citation>
    <scope>NUCLEOTIDE SEQUENCE [LARGE SCALE GENOMIC DNA]</scope>
    <source>
        <strain evidence="1 2">Si</strain>
    </source>
</reference>
<dbReference type="GO" id="GO:0003677">
    <property type="term" value="F:DNA binding"/>
    <property type="evidence" value="ECO:0007669"/>
    <property type="project" value="InterPro"/>
</dbReference>
<evidence type="ECO:0008006" key="3">
    <source>
        <dbReference type="Google" id="ProtNLM"/>
    </source>
</evidence>
<sequence length="613" mass="68490">MDSGMNENRQHATLDSLIDNQLSESTRICYNSKLNQVVEWVKGQSRYELLKDDGSLDLNNFQYSDFMDFAVWKYKHSKCRVDTISGYRSAMRYYFEREGSKTDQSGTKRRDPRHIYSNPMEARSCVFLAIAIYLACHPQLSMDKLFPGAAQKDRFGKQLAKLLSHPDPTCGRSEYGTHSIRKGAATFACSGSTGGPSIVSVCLRCGWSLGNVLERYMHYEGAGDQFLGRVMAGLPINDASFAILPPHFKMPFDSDVSSAINKVFPSLSRVPALHSVLAFCLSSWAHHAQALEMLIPKSHPIFYSRVFTDVDMVPMLKARLVTHDSVLPATGIPPHVGLHKELTRATTEMRSIPNEVIRGVDALLETKGVAAGNLTQRLLKETLVEVVAPMVQAHASSAEVSQVPAAPPCIVNYPIFEWNPWQQRLLDNFITPSVDVATAWQLWWCGNAGIQMPPFRLIKAGHIPRSQVKPFSEWRFAMDFLYRVYTAETGIRIPENPTPAHATDTYAIILVKIKLLLQKTPKGRIRRGDQIKIATFASILRKAKVNDELVKAITEGDLLQVLLSELSGECNMNSLYVFKDKKGYDWKATPLIAAAALGHTELVQGFIDRADID</sequence>
<evidence type="ECO:0000313" key="2">
    <source>
        <dbReference type="Proteomes" id="UP000283543"/>
    </source>
</evidence>
<organism evidence="1 2">
    <name type="scientific">Aphanomyces astaci</name>
    <name type="common">Crayfish plague agent</name>
    <dbReference type="NCBI Taxonomy" id="112090"/>
    <lineage>
        <taxon>Eukaryota</taxon>
        <taxon>Sar</taxon>
        <taxon>Stramenopiles</taxon>
        <taxon>Oomycota</taxon>
        <taxon>Saprolegniomycetes</taxon>
        <taxon>Saprolegniales</taxon>
        <taxon>Verrucalvaceae</taxon>
        <taxon>Aphanomyces</taxon>
    </lineage>
</organism>
<dbReference type="SUPFAM" id="SSF56349">
    <property type="entry name" value="DNA breaking-rejoining enzymes"/>
    <property type="match status" value="1"/>
</dbReference>
<comment type="caution">
    <text evidence="1">The sequence shown here is derived from an EMBL/GenBank/DDBJ whole genome shotgun (WGS) entry which is preliminary data.</text>
</comment>
<gene>
    <name evidence="1" type="ORF">DYB34_003842</name>
</gene>
<dbReference type="EMBL" id="QUTB01005722">
    <property type="protein sequence ID" value="RHY53775.1"/>
    <property type="molecule type" value="Genomic_DNA"/>
</dbReference>
<dbReference type="InterPro" id="IPR011010">
    <property type="entry name" value="DNA_brk_join_enz"/>
</dbReference>